<accession>A0A2M9BPR8</accession>
<protein>
    <submittedName>
        <fullName evidence="3">Uncharacterized protein</fullName>
    </submittedName>
</protein>
<dbReference type="RefSeq" id="WP_100335620.1">
    <property type="nucleotide sequence ID" value="NZ_PGFA01000001.1"/>
</dbReference>
<evidence type="ECO:0000259" key="1">
    <source>
        <dbReference type="Pfam" id="PF19915"/>
    </source>
</evidence>
<organism evidence="3 4">
    <name type="scientific">Hymenobacter chitinivorans DSM 11115</name>
    <dbReference type="NCBI Taxonomy" id="1121954"/>
    <lineage>
        <taxon>Bacteria</taxon>
        <taxon>Pseudomonadati</taxon>
        <taxon>Bacteroidota</taxon>
        <taxon>Cytophagia</taxon>
        <taxon>Cytophagales</taxon>
        <taxon>Hymenobacteraceae</taxon>
        <taxon>Hymenobacter</taxon>
    </lineage>
</organism>
<dbReference type="Pfam" id="PF19917">
    <property type="entry name" value="bpX1"/>
    <property type="match status" value="1"/>
</dbReference>
<dbReference type="AlphaFoldDB" id="A0A2M9BPR8"/>
<feature type="domain" description="MoxR-vWA-beta-propeller ternary system" evidence="1">
    <location>
        <begin position="39"/>
        <end position="211"/>
    </location>
</feature>
<dbReference type="InterPro" id="IPR045554">
    <property type="entry name" value="bpX0"/>
</dbReference>
<dbReference type="OrthoDB" id="780958at2"/>
<reference evidence="3 4" key="1">
    <citation type="submission" date="2017-11" db="EMBL/GenBank/DDBJ databases">
        <title>Genomic Encyclopedia of Archaeal and Bacterial Type Strains, Phase II (KMG-II): From Individual Species to Whole Genera.</title>
        <authorList>
            <person name="Goeker M."/>
        </authorList>
    </citation>
    <scope>NUCLEOTIDE SEQUENCE [LARGE SCALE GENOMIC DNA]</scope>
    <source>
        <strain evidence="3 4">DSM 11115</strain>
    </source>
</reference>
<dbReference type="Proteomes" id="UP000228535">
    <property type="component" value="Unassembled WGS sequence"/>
</dbReference>
<keyword evidence="4" id="KW-1185">Reference proteome</keyword>
<dbReference type="Pfam" id="PF19915">
    <property type="entry name" value="bpX0"/>
    <property type="match status" value="1"/>
</dbReference>
<evidence type="ECO:0000313" key="3">
    <source>
        <dbReference type="EMBL" id="PJJ59945.1"/>
    </source>
</evidence>
<gene>
    <name evidence="3" type="ORF">CLV45_1367</name>
</gene>
<evidence type="ECO:0000259" key="2">
    <source>
        <dbReference type="Pfam" id="PF19917"/>
    </source>
</evidence>
<proteinExistence type="predicted"/>
<dbReference type="EMBL" id="PGFA01000001">
    <property type="protein sequence ID" value="PJJ59945.1"/>
    <property type="molecule type" value="Genomic_DNA"/>
</dbReference>
<dbReference type="InterPro" id="IPR045553">
    <property type="entry name" value="bpX1"/>
</dbReference>
<sequence length="828" mass="90936">MSNQSTPPTHDPARLYFQAPTNYFWRWAEAGEIAEWENGVTISYRDELQVVVAALAARGVPPLGAVLLLLAACSEGWPTSGGQGVLAGLASVFKGRKGTAELQFYLNQACRFMDLVHALPPELRTGPKKLHLFQEVFPPATTHRGGAKGQKPTVGRTLSFEESQGALAQWASGRLDEALRQNGPVVGAEYLLADLQCLDQAFQRFPSTELLALRLRTGLDQVPAPLPEPVVPEVPAEEPTDLLDQLTQDPRTAGLARLTQRLVAALRIPLHTRQASEQPLGGIADVTNRGNFDRLLLSELAHDDLTLMARLVNNEALYLRREAPPAPEVRPRAVLLDTTLRMWGVPRVFALAAALAWTRNSQHGRPPAPVQAYALGGQQAEPIDLASFDGVVETLSRLDVALHAGAALLDFARSQPAAADSLLITDAELLRAPEFLDALAEAKTALHYLLTVSRSGELQLYEFHNGHRTLLSTSSFALEELLLAPAPRRPQRNLPPTSGPAFLQQQPAPLLFPTTGLRVSPRNTFYQRAVGVLAVTDVQRVLYWPYPHTGARELLPEIEPGDYSVGTNCTTELYVLVSSAEVLRVYRLGIGGPEMEVESVDLDAELTHSEVVEVVFKDLCFYVRRGASNLVFDCQAWNIKERALARLPEAASSGFKPDFGRVKRHINNGYTPLLRIKRLGVNGSGDFVVEHHVLQLRRKQSPHSDDFYLNSPSPNSSSHRASDIPYAAQFVDESTLPGNERVRLQRFRWPGGSEAVVDSRGLLHLRSADASVPEITLTLVLGQPLAFWAADGTVCGPTYFTGVAREQSLSAPEFYEQYLRRFISSLID</sequence>
<name>A0A2M9BPR8_9BACT</name>
<feature type="domain" description="MoxR-vWA-beta-propeller ternary system" evidence="2">
    <location>
        <begin position="745"/>
        <end position="825"/>
    </location>
</feature>
<evidence type="ECO:0000313" key="4">
    <source>
        <dbReference type="Proteomes" id="UP000228535"/>
    </source>
</evidence>
<comment type="caution">
    <text evidence="3">The sequence shown here is derived from an EMBL/GenBank/DDBJ whole genome shotgun (WGS) entry which is preliminary data.</text>
</comment>